<feature type="region of interest" description="Disordered" evidence="1">
    <location>
        <begin position="1"/>
        <end position="66"/>
    </location>
</feature>
<evidence type="ECO:0000313" key="2">
    <source>
        <dbReference type="EMBL" id="KAJ1170842.1"/>
    </source>
</evidence>
<comment type="caution">
    <text evidence="2">The sequence shown here is derived from an EMBL/GenBank/DDBJ whole genome shotgun (WGS) entry which is preliminary data.</text>
</comment>
<keyword evidence="3" id="KW-1185">Reference proteome</keyword>
<gene>
    <name evidence="2" type="ORF">NDU88_002713</name>
</gene>
<protein>
    <submittedName>
        <fullName evidence="2">Uncharacterized protein</fullName>
    </submittedName>
</protein>
<accession>A0AAV7T2S6</accession>
<dbReference type="AlphaFoldDB" id="A0AAV7T2S6"/>
<dbReference type="Proteomes" id="UP001066276">
    <property type="component" value="Chromosome 4_1"/>
</dbReference>
<proteinExistence type="predicted"/>
<feature type="compositionally biased region" description="Basic residues" evidence="1">
    <location>
        <begin position="1"/>
        <end position="10"/>
    </location>
</feature>
<organism evidence="2 3">
    <name type="scientific">Pleurodeles waltl</name>
    <name type="common">Iberian ribbed newt</name>
    <dbReference type="NCBI Taxonomy" id="8319"/>
    <lineage>
        <taxon>Eukaryota</taxon>
        <taxon>Metazoa</taxon>
        <taxon>Chordata</taxon>
        <taxon>Craniata</taxon>
        <taxon>Vertebrata</taxon>
        <taxon>Euteleostomi</taxon>
        <taxon>Amphibia</taxon>
        <taxon>Batrachia</taxon>
        <taxon>Caudata</taxon>
        <taxon>Salamandroidea</taxon>
        <taxon>Salamandridae</taxon>
        <taxon>Pleurodelinae</taxon>
        <taxon>Pleurodeles</taxon>
    </lineage>
</organism>
<dbReference type="EMBL" id="JANPWB010000007">
    <property type="protein sequence ID" value="KAJ1170842.1"/>
    <property type="molecule type" value="Genomic_DNA"/>
</dbReference>
<reference evidence="2" key="1">
    <citation type="journal article" date="2022" name="bioRxiv">
        <title>Sequencing and chromosome-scale assembly of the giantPleurodeles waltlgenome.</title>
        <authorList>
            <person name="Brown T."/>
            <person name="Elewa A."/>
            <person name="Iarovenko S."/>
            <person name="Subramanian E."/>
            <person name="Araus A.J."/>
            <person name="Petzold A."/>
            <person name="Susuki M."/>
            <person name="Suzuki K.-i.T."/>
            <person name="Hayashi T."/>
            <person name="Toyoda A."/>
            <person name="Oliveira C."/>
            <person name="Osipova E."/>
            <person name="Leigh N.D."/>
            <person name="Simon A."/>
            <person name="Yun M.H."/>
        </authorList>
    </citation>
    <scope>NUCLEOTIDE SEQUENCE</scope>
    <source>
        <strain evidence="2">20211129_DDA</strain>
        <tissue evidence="2">Liver</tissue>
    </source>
</reference>
<sequence>MRSRYSRGQKRAPPALSPSGAESSKPPEEGPPHSPGRRPQRSAASTVFQGPPLLPKREQRSAPQSL</sequence>
<evidence type="ECO:0000313" key="3">
    <source>
        <dbReference type="Proteomes" id="UP001066276"/>
    </source>
</evidence>
<name>A0AAV7T2S6_PLEWA</name>
<evidence type="ECO:0000256" key="1">
    <source>
        <dbReference type="SAM" id="MobiDB-lite"/>
    </source>
</evidence>